<evidence type="ECO:0000313" key="3">
    <source>
        <dbReference type="EMBL" id="RJG24923.1"/>
    </source>
</evidence>
<dbReference type="Pfam" id="PF13416">
    <property type="entry name" value="SBP_bac_8"/>
    <property type="match status" value="1"/>
</dbReference>
<feature type="signal peptide" evidence="1">
    <location>
        <begin position="1"/>
        <end position="23"/>
    </location>
</feature>
<evidence type="ECO:0000259" key="2">
    <source>
        <dbReference type="Pfam" id="PF12010"/>
    </source>
</evidence>
<feature type="domain" description="DUF3502" evidence="2">
    <location>
        <begin position="422"/>
        <end position="490"/>
    </location>
</feature>
<name>A0A3A3GKA4_PANTH</name>
<dbReference type="PROSITE" id="PS51257">
    <property type="entry name" value="PROKAR_LIPOPROTEIN"/>
    <property type="match status" value="1"/>
</dbReference>
<dbReference type="OrthoDB" id="7936627at2"/>
<feature type="chain" id="PRO_5017186996" evidence="1">
    <location>
        <begin position="24"/>
        <end position="493"/>
    </location>
</feature>
<proteinExistence type="predicted"/>
<comment type="caution">
    <text evidence="3">The sequence shown here is derived from an EMBL/GenBank/DDBJ whole genome shotgun (WGS) entry which is preliminary data.</text>
</comment>
<keyword evidence="1" id="KW-0732">Signal</keyword>
<dbReference type="InterPro" id="IPR022627">
    <property type="entry name" value="DUF3502"/>
</dbReference>
<evidence type="ECO:0000256" key="1">
    <source>
        <dbReference type="SAM" id="SignalP"/>
    </source>
</evidence>
<dbReference type="Gene3D" id="3.40.190.10">
    <property type="entry name" value="Periplasmic binding protein-like II"/>
    <property type="match status" value="1"/>
</dbReference>
<dbReference type="SUPFAM" id="SSF53850">
    <property type="entry name" value="Periplasmic binding protein-like II"/>
    <property type="match status" value="1"/>
</dbReference>
<reference evidence="3 4" key="1">
    <citation type="submission" date="2018-09" db="EMBL/GenBank/DDBJ databases">
        <title>Paenibacillus SK2017-BO5.</title>
        <authorList>
            <person name="Piskunova J.V."/>
            <person name="Dubiley S.A."/>
            <person name="Severinov K.V."/>
        </authorList>
    </citation>
    <scope>NUCLEOTIDE SEQUENCE [LARGE SCALE GENOMIC DNA]</scope>
    <source>
        <strain evidence="3 4">BO5</strain>
    </source>
</reference>
<protein>
    <submittedName>
        <fullName evidence="3">Extracellular solute-binding protein</fullName>
    </submittedName>
</protein>
<dbReference type="EMBL" id="QYZD01000005">
    <property type="protein sequence ID" value="RJG24923.1"/>
    <property type="molecule type" value="Genomic_DNA"/>
</dbReference>
<organism evidence="3 4">
    <name type="scientific">Paenibacillus thiaminolyticus</name>
    <name type="common">Bacillus thiaminolyticus</name>
    <dbReference type="NCBI Taxonomy" id="49283"/>
    <lineage>
        <taxon>Bacteria</taxon>
        <taxon>Bacillati</taxon>
        <taxon>Bacillota</taxon>
        <taxon>Bacilli</taxon>
        <taxon>Bacillales</taxon>
        <taxon>Paenibacillaceae</taxon>
        <taxon>Paenibacillus</taxon>
    </lineage>
</organism>
<dbReference type="PANTHER" id="PTHR43649">
    <property type="entry name" value="ARABINOSE-BINDING PROTEIN-RELATED"/>
    <property type="match status" value="1"/>
</dbReference>
<dbReference type="InterPro" id="IPR006059">
    <property type="entry name" value="SBP"/>
</dbReference>
<accession>A0A3A3GKA4</accession>
<dbReference type="Proteomes" id="UP000266177">
    <property type="component" value="Unassembled WGS sequence"/>
</dbReference>
<dbReference type="RefSeq" id="WP_119792730.1">
    <property type="nucleotide sequence ID" value="NZ_QYZD01000005.1"/>
</dbReference>
<evidence type="ECO:0000313" key="4">
    <source>
        <dbReference type="Proteomes" id="UP000266177"/>
    </source>
</evidence>
<dbReference type="Pfam" id="PF12010">
    <property type="entry name" value="DUF3502"/>
    <property type="match status" value="1"/>
</dbReference>
<sequence length="493" mass="55510">MAKAKKMLLMTFCLVLVASLALAGCGSKKEEAGGAEAGTSEKPVELIWYSIGAPQKDLDKVMEKVSEYTKEKIGVTVKMKMFDFGDYNQKMGVIAASGEPFDIAFTSSWAFEYVANSKKGAFYELDELMDQYGQDIKKLVHPSFLEGAKIDGKTYAIPVNKELPAQKVFRFNKELVDKYNLDINSVKTLEDLEPLLAKVRDGEPGLYPLSADKQFKFAVPYDLVNENLPLGVALTDTNDLKIVNILEQPDMMKGFETMHEYYKKGYLKKDAATASGGDEMKTGKWLVDMPDTQPFADNLWSQSLGYPVVSVPYTEPYVYNWSVMGSMHAISANSKYPEKAMQFLNLLNSDHYLRNLVNNGIEDVHYKRIDEETVEYLPAKTESYDMPTFTLGNFFILDKLPADPKDKWEQFAEFNDSAKNAPLLGFHFNADSVKTEMTALTNVKDEFYASLFTGSVDPKVYVPKAVEKFKAAGLDKVQAEMEKQLEEWKASRK</sequence>
<dbReference type="PANTHER" id="PTHR43649:SF17">
    <property type="entry name" value="ABC TRANSPORTER SOLUTE BINDING PROTEIN-SUGAR TRANSPORT"/>
    <property type="match status" value="1"/>
</dbReference>
<gene>
    <name evidence="3" type="ORF">DQX05_08765</name>
</gene>
<dbReference type="AlphaFoldDB" id="A0A3A3GKA4"/>
<dbReference type="InterPro" id="IPR050490">
    <property type="entry name" value="Bact_solute-bd_prot1"/>
</dbReference>